<dbReference type="InterPro" id="IPR027443">
    <property type="entry name" value="IPNS-like_sf"/>
</dbReference>
<comment type="similarity">
    <text evidence="1 5">Belongs to the iron/ascorbate-dependent oxidoreductase family.</text>
</comment>
<sequence>MRAAASGFFDLPIEEKRRYAMAANDIHGYGQLFVVSEEQKLDWADVLHLITRPSKLKNLKYWPTVVSSFKEGHQDAARKPFPVDEHGGGRPAKIAWGLDAIHENSLLPTLLPADEVLGLGSHSDKGSITFLLQDDDVTGLQIRHGGMWIPVKPMPNAFVVNIGDSVEVWSNGLYKSVQHRVITNREKARKSIAMFILPHNDAEVGPLEQMVDEPHRPRRYRTVRFLDVLKNLNQRELEGNYVDALTLQD</sequence>
<reference evidence="7 8" key="1">
    <citation type="submission" date="2019-12" db="EMBL/GenBank/DDBJ databases">
        <authorList>
            <person name="Scholz U."/>
            <person name="Mascher M."/>
            <person name="Fiebig A."/>
        </authorList>
    </citation>
    <scope>NUCLEOTIDE SEQUENCE</scope>
</reference>
<evidence type="ECO:0000256" key="3">
    <source>
        <dbReference type="ARBA" id="ARBA00023002"/>
    </source>
</evidence>
<name>A0A7I8ID93_SPIIN</name>
<dbReference type="AlphaFoldDB" id="A0A7I8ID93"/>
<keyword evidence="8" id="KW-1185">Reference proteome</keyword>
<dbReference type="SUPFAM" id="SSF51197">
    <property type="entry name" value="Clavaminate synthase-like"/>
    <property type="match status" value="1"/>
</dbReference>
<evidence type="ECO:0000256" key="1">
    <source>
        <dbReference type="ARBA" id="ARBA00008056"/>
    </source>
</evidence>
<feature type="domain" description="Fe2OG dioxygenase" evidence="6">
    <location>
        <begin position="102"/>
        <end position="198"/>
    </location>
</feature>
<evidence type="ECO:0000259" key="6">
    <source>
        <dbReference type="PROSITE" id="PS51471"/>
    </source>
</evidence>
<dbReference type="GO" id="GO:0016491">
    <property type="term" value="F:oxidoreductase activity"/>
    <property type="evidence" value="ECO:0007669"/>
    <property type="project" value="UniProtKB-KW"/>
</dbReference>
<organism evidence="7">
    <name type="scientific">Spirodela intermedia</name>
    <name type="common">Intermediate duckweed</name>
    <dbReference type="NCBI Taxonomy" id="51605"/>
    <lineage>
        <taxon>Eukaryota</taxon>
        <taxon>Viridiplantae</taxon>
        <taxon>Streptophyta</taxon>
        <taxon>Embryophyta</taxon>
        <taxon>Tracheophyta</taxon>
        <taxon>Spermatophyta</taxon>
        <taxon>Magnoliopsida</taxon>
        <taxon>Liliopsida</taxon>
        <taxon>Araceae</taxon>
        <taxon>Lemnoideae</taxon>
        <taxon>Spirodela</taxon>
    </lineage>
</organism>
<dbReference type="InterPro" id="IPR044861">
    <property type="entry name" value="IPNS-like_FE2OG_OXY"/>
</dbReference>
<dbReference type="EMBL" id="LR743588">
    <property type="protein sequence ID" value="CAA2615248.1"/>
    <property type="molecule type" value="Genomic_DNA"/>
</dbReference>
<dbReference type="Gene3D" id="2.60.120.330">
    <property type="entry name" value="B-lactam Antibiotic, Isopenicillin N Synthase, Chain"/>
    <property type="match status" value="2"/>
</dbReference>
<dbReference type="GO" id="GO:0046872">
    <property type="term" value="F:metal ion binding"/>
    <property type="evidence" value="ECO:0007669"/>
    <property type="project" value="UniProtKB-KW"/>
</dbReference>
<dbReference type="Pfam" id="PF03171">
    <property type="entry name" value="2OG-FeII_Oxy"/>
    <property type="match status" value="1"/>
</dbReference>
<dbReference type="PANTHER" id="PTHR47991">
    <property type="entry name" value="OXOGLUTARATE/IRON-DEPENDENT DIOXYGENASE"/>
    <property type="match status" value="1"/>
</dbReference>
<evidence type="ECO:0000256" key="5">
    <source>
        <dbReference type="RuleBase" id="RU003682"/>
    </source>
</evidence>
<gene>
    <name evidence="7" type="ORF">SI7747_01001602</name>
</gene>
<keyword evidence="2 5" id="KW-0479">Metal-binding</keyword>
<protein>
    <recommendedName>
        <fullName evidence="6">Fe2OG dioxygenase domain-containing protein</fullName>
    </recommendedName>
</protein>
<dbReference type="EMBL" id="CACRZD030000001">
    <property type="protein sequence ID" value="CAA6655012.1"/>
    <property type="molecule type" value="Genomic_DNA"/>
</dbReference>
<keyword evidence="4 5" id="KW-0408">Iron</keyword>
<evidence type="ECO:0000313" key="8">
    <source>
        <dbReference type="Proteomes" id="UP001189122"/>
    </source>
</evidence>
<dbReference type="Pfam" id="PF14226">
    <property type="entry name" value="DIOX_N"/>
    <property type="match status" value="1"/>
</dbReference>
<evidence type="ECO:0000256" key="4">
    <source>
        <dbReference type="ARBA" id="ARBA00023004"/>
    </source>
</evidence>
<keyword evidence="3 5" id="KW-0560">Oxidoreductase</keyword>
<dbReference type="InterPro" id="IPR050295">
    <property type="entry name" value="Plant_2OG-oxidoreductases"/>
</dbReference>
<evidence type="ECO:0000256" key="2">
    <source>
        <dbReference type="ARBA" id="ARBA00022723"/>
    </source>
</evidence>
<proteinExistence type="inferred from homology"/>
<evidence type="ECO:0000313" key="7">
    <source>
        <dbReference type="EMBL" id="CAA2615248.1"/>
    </source>
</evidence>
<dbReference type="PROSITE" id="PS51471">
    <property type="entry name" value="FE2OG_OXY"/>
    <property type="match status" value="1"/>
</dbReference>
<accession>A0A7I8ID93</accession>
<dbReference type="InterPro" id="IPR026992">
    <property type="entry name" value="DIOX_N"/>
</dbReference>
<dbReference type="InterPro" id="IPR005123">
    <property type="entry name" value="Oxoglu/Fe-dep_dioxygenase_dom"/>
</dbReference>
<dbReference type="Proteomes" id="UP001189122">
    <property type="component" value="Unassembled WGS sequence"/>
</dbReference>